<dbReference type="EMBL" id="AP018248">
    <property type="protein sequence ID" value="BAZ02733.1"/>
    <property type="molecule type" value="Genomic_DNA"/>
</dbReference>
<evidence type="ECO:0000313" key="1">
    <source>
        <dbReference type="EMBL" id="BAZ02733.1"/>
    </source>
</evidence>
<sequence>MPKKSQSNSQGNLKQETSVGSRILEALTEGEISQLLDSLFVVLSDEQQETAFAQLQANTRETLTQIITPPQTVEQVKTSNIRPTSNAKLAQTWSQLWEQWNQIIWQASQEEGKYIVQEASWEEPYFDDCTFVEDLEVVAQQMKPLVKTAFENGFSNDDGFAASLLSAESEISNGIPDWMEIANGINLEGATTSCLLEWEWLLVQSQRQDGFKLAQKIREWSEEFTDTSLNDEAVIDFFSNLSDVQKKIILDGMTANRESKEWKSELENTYSYWHIIYMELMQEFATPEIYLNNLRATISQQWQNGLPVIEDLLGKQEYRESLTVIQETLDALLKNKQDQNPWTPENSLLFVVVGGFSYAAGNGEEHKTLLRYYQQAVRELGEIERANALEIQHIAFEYCYDWSSMLKAFAEIPVSKDTQKSLFTSWRESIIKRSTPYRYSDFYTTSKTVDNWWLHWLLDSITTEAKGHTWFRQRIIEWLEKLPGDPAQLGREYNVIHLLTRDLTQIKYQEKSPLPKFYEVVIQANQLSTPDEISRRTYLQEYAPPDLWERVLAYWQANLHNFVPLPEASKSSDYTKNAQWMSALKELAPQNYHSLLSQWKAQHKRRSNLWKAMRDLGLM</sequence>
<dbReference type="RefSeq" id="WP_321206884.1">
    <property type="nucleotide sequence ID" value="NZ_CAWNJS010000001.1"/>
</dbReference>
<protein>
    <submittedName>
        <fullName evidence="1">Uncharacterized protein</fullName>
    </submittedName>
</protein>
<organism evidence="1 2">
    <name type="scientific">Tolypothrix tenuis PCC 7101</name>
    <dbReference type="NCBI Taxonomy" id="231146"/>
    <lineage>
        <taxon>Bacteria</taxon>
        <taxon>Bacillati</taxon>
        <taxon>Cyanobacteriota</taxon>
        <taxon>Cyanophyceae</taxon>
        <taxon>Nostocales</taxon>
        <taxon>Tolypothrichaceae</taxon>
        <taxon>Tolypothrix</taxon>
    </lineage>
</organism>
<accession>A0A1Z4NAH5</accession>
<dbReference type="Proteomes" id="UP000218785">
    <property type="component" value="Chromosome"/>
</dbReference>
<name>A0A1Z4NAH5_9CYAN</name>
<proteinExistence type="predicted"/>
<evidence type="ECO:0000313" key="2">
    <source>
        <dbReference type="Proteomes" id="UP000218785"/>
    </source>
</evidence>
<gene>
    <name evidence="1" type="ORF">NIES37_67460</name>
</gene>
<dbReference type="KEGG" id="ttq:NIES37_67460"/>
<dbReference type="AlphaFoldDB" id="A0A1Z4NAH5"/>
<reference evidence="1 2" key="1">
    <citation type="submission" date="2017-06" db="EMBL/GenBank/DDBJ databases">
        <title>Genome sequencing of cyanobaciteial culture collection at National Institute for Environmental Studies (NIES).</title>
        <authorList>
            <person name="Hirose Y."/>
            <person name="Shimura Y."/>
            <person name="Fujisawa T."/>
            <person name="Nakamura Y."/>
            <person name="Kawachi M."/>
        </authorList>
    </citation>
    <scope>NUCLEOTIDE SEQUENCE [LARGE SCALE GENOMIC DNA]</scope>
    <source>
        <strain evidence="1 2">NIES-37</strain>
    </source>
</reference>
<keyword evidence="2" id="KW-1185">Reference proteome</keyword>